<proteinExistence type="predicted"/>
<dbReference type="Proteomes" id="UP000001025">
    <property type="component" value="Chromosome"/>
</dbReference>
<dbReference type="EMBL" id="BX294138">
    <property type="protein sequence ID" value="CAD72922.1"/>
    <property type="molecule type" value="Genomic_DNA"/>
</dbReference>
<dbReference type="AlphaFoldDB" id="Q7UV05"/>
<keyword evidence="1" id="KW-0472">Membrane</keyword>
<name>Q7UV05_RHOBA</name>
<accession>Q7UV05</accession>
<dbReference type="HOGENOM" id="CLU_2275249_0_0_0"/>
<evidence type="ECO:0000256" key="1">
    <source>
        <dbReference type="SAM" id="Phobius"/>
    </source>
</evidence>
<gene>
    <name evidence="2" type="ordered locus">RB2953</name>
</gene>
<evidence type="ECO:0000313" key="3">
    <source>
        <dbReference type="Proteomes" id="UP000001025"/>
    </source>
</evidence>
<keyword evidence="1" id="KW-0812">Transmembrane</keyword>
<organism evidence="2 3">
    <name type="scientific">Rhodopirellula baltica (strain DSM 10527 / NCIMB 13988 / SH1)</name>
    <dbReference type="NCBI Taxonomy" id="243090"/>
    <lineage>
        <taxon>Bacteria</taxon>
        <taxon>Pseudomonadati</taxon>
        <taxon>Planctomycetota</taxon>
        <taxon>Planctomycetia</taxon>
        <taxon>Pirellulales</taxon>
        <taxon>Pirellulaceae</taxon>
        <taxon>Rhodopirellula</taxon>
    </lineage>
</organism>
<reference evidence="2 3" key="1">
    <citation type="journal article" date="2003" name="Proc. Natl. Acad. Sci. U.S.A.">
        <title>Complete genome sequence of the marine planctomycete Pirellula sp. strain 1.</title>
        <authorList>
            <person name="Gloeckner F.O."/>
            <person name="Kube M."/>
            <person name="Bauer M."/>
            <person name="Teeling H."/>
            <person name="Lombardot T."/>
            <person name="Ludwig W."/>
            <person name="Gade D."/>
            <person name="Beck A."/>
            <person name="Borzym K."/>
            <person name="Heitmann K."/>
            <person name="Rabus R."/>
            <person name="Schlesner H."/>
            <person name="Amann R."/>
            <person name="Reinhardt R."/>
        </authorList>
    </citation>
    <scope>NUCLEOTIDE SEQUENCE [LARGE SCALE GENOMIC DNA]</scope>
    <source>
        <strain evidence="3">DSM 10527 / NCIMB 13988 / SH1</strain>
    </source>
</reference>
<dbReference type="InParanoid" id="Q7UV05"/>
<dbReference type="STRING" id="243090.RB2953"/>
<keyword evidence="1" id="KW-1133">Transmembrane helix</keyword>
<dbReference type="PATRIC" id="fig|243090.15.peg.1362"/>
<feature type="transmembrane region" description="Helical" evidence="1">
    <location>
        <begin position="35"/>
        <end position="61"/>
    </location>
</feature>
<evidence type="ECO:0000313" key="2">
    <source>
        <dbReference type="EMBL" id="CAD72922.1"/>
    </source>
</evidence>
<sequence length="102" mass="10308">MQDVSPYEPPGTDIHVLSELDTPNKTRIAAKVARAAAVTFFSLLGSVLGLVAGFYGGFAVFGDAGDFTMMFVAPCILIGVSVGAALGAVGGALLGRSITTNS</sequence>
<keyword evidence="3" id="KW-1185">Reference proteome</keyword>
<dbReference type="RefSeq" id="WP_011119111.1">
    <property type="nucleotide sequence ID" value="NC_005027.1"/>
</dbReference>
<dbReference type="KEGG" id="rba:RB2953"/>
<protein>
    <submittedName>
        <fullName evidence="2">Uncharacterized protein</fullName>
    </submittedName>
</protein>
<dbReference type="EnsemblBacteria" id="CAD72922">
    <property type="protein sequence ID" value="CAD72922"/>
    <property type="gene ID" value="RB2953"/>
</dbReference>
<feature type="transmembrane region" description="Helical" evidence="1">
    <location>
        <begin position="67"/>
        <end position="94"/>
    </location>
</feature>